<keyword evidence="7" id="KW-0698">rRNA processing</keyword>
<comment type="cofactor">
    <cofactor evidence="7">
        <name>Zn(2+)</name>
        <dbReference type="ChEBI" id="CHEBI:29105"/>
    </cofactor>
    <text evidence="7">Binds 1 zinc ion.</text>
</comment>
<keyword evidence="3 7" id="KW-0479">Metal-binding</keyword>
<dbReference type="GO" id="GO:0008270">
    <property type="term" value="F:zinc ion binding"/>
    <property type="evidence" value="ECO:0007669"/>
    <property type="project" value="UniProtKB-UniRule"/>
</dbReference>
<keyword evidence="6 7" id="KW-0862">Zinc</keyword>
<evidence type="ECO:0000313" key="9">
    <source>
        <dbReference type="Proteomes" id="UP000033982"/>
    </source>
</evidence>
<organism evidence="8 9">
    <name type="scientific">Candidatus Magasanikbacteria bacterium GW2011_GWA2_50_22</name>
    <dbReference type="NCBI Taxonomy" id="1619043"/>
    <lineage>
        <taxon>Bacteria</taxon>
        <taxon>Candidatus Magasanikiibacteriota</taxon>
    </lineage>
</organism>
<evidence type="ECO:0000256" key="3">
    <source>
        <dbReference type="ARBA" id="ARBA00022723"/>
    </source>
</evidence>
<dbReference type="SUPFAM" id="SSF55486">
    <property type="entry name" value="Metalloproteases ('zincins'), catalytic domain"/>
    <property type="match status" value="1"/>
</dbReference>
<dbReference type="Pfam" id="PF02130">
    <property type="entry name" value="YbeY"/>
    <property type="match status" value="1"/>
</dbReference>
<dbReference type="InterPro" id="IPR020549">
    <property type="entry name" value="YbeY_CS"/>
</dbReference>
<dbReference type="PATRIC" id="fig|1619043.3.peg.179"/>
<keyword evidence="2 7" id="KW-0540">Nuclease</keyword>
<dbReference type="AlphaFoldDB" id="A0A0G1WFJ1"/>
<evidence type="ECO:0000256" key="7">
    <source>
        <dbReference type="HAMAP-Rule" id="MF_00009"/>
    </source>
</evidence>
<evidence type="ECO:0000256" key="2">
    <source>
        <dbReference type="ARBA" id="ARBA00022722"/>
    </source>
</evidence>
<dbReference type="Gene3D" id="3.40.390.30">
    <property type="entry name" value="Metalloproteases ('zincins'), catalytic domain"/>
    <property type="match status" value="1"/>
</dbReference>
<dbReference type="EMBL" id="LCQN01000004">
    <property type="protein sequence ID" value="KKW17390.1"/>
    <property type="molecule type" value="Genomic_DNA"/>
</dbReference>
<comment type="caution">
    <text evidence="8">The sequence shown here is derived from an EMBL/GenBank/DDBJ whole genome shotgun (WGS) entry which is preliminary data.</text>
</comment>
<keyword evidence="7" id="KW-0690">Ribosome biogenesis</keyword>
<dbReference type="EC" id="3.1.-.-" evidence="7"/>
<dbReference type="PANTHER" id="PTHR46986:SF1">
    <property type="entry name" value="ENDORIBONUCLEASE YBEY, CHLOROPLASTIC"/>
    <property type="match status" value="1"/>
</dbReference>
<dbReference type="GO" id="GO:0004222">
    <property type="term" value="F:metalloendopeptidase activity"/>
    <property type="evidence" value="ECO:0007669"/>
    <property type="project" value="InterPro"/>
</dbReference>
<dbReference type="InterPro" id="IPR002036">
    <property type="entry name" value="YbeY"/>
</dbReference>
<dbReference type="NCBIfam" id="TIGR00043">
    <property type="entry name" value="rRNA maturation RNase YbeY"/>
    <property type="match status" value="1"/>
</dbReference>
<name>A0A0G1WFJ1_9BACT</name>
<feature type="binding site" evidence="7">
    <location>
        <position position="148"/>
    </location>
    <ligand>
        <name>Zn(2+)</name>
        <dbReference type="ChEBI" id="CHEBI:29105"/>
        <note>catalytic</note>
    </ligand>
</feature>
<feature type="binding site" evidence="7">
    <location>
        <position position="144"/>
    </location>
    <ligand>
        <name>Zn(2+)</name>
        <dbReference type="ChEBI" id="CHEBI:29105"/>
        <note>catalytic</note>
    </ligand>
</feature>
<proteinExistence type="inferred from homology"/>
<dbReference type="GO" id="GO:0005737">
    <property type="term" value="C:cytoplasm"/>
    <property type="evidence" value="ECO:0007669"/>
    <property type="project" value="UniProtKB-SubCell"/>
</dbReference>
<sequence length="173" mass="19525">MSFRIAGFKISITYQIRIPQPRLISQSIKRVLRQACKIAGCEKKGEASIIFLDDKAMCALNRDYRGKNKTTNVLAFVASDSSSRATAESVAISCHNQRLPRRCTPRNDVKGDLGDIFISLPEAKRETKQYGWTIEYEIARLALHGFLHLLGYDHVKKKDAEVMEKIETGILIP</sequence>
<reference evidence="8 9" key="1">
    <citation type="journal article" date="2015" name="Nature">
        <title>rRNA introns, odd ribosomes, and small enigmatic genomes across a large radiation of phyla.</title>
        <authorList>
            <person name="Brown C.T."/>
            <person name="Hug L.A."/>
            <person name="Thomas B.C."/>
            <person name="Sharon I."/>
            <person name="Castelle C.J."/>
            <person name="Singh A."/>
            <person name="Wilkins M.J."/>
            <person name="Williams K.H."/>
            <person name="Banfield J.F."/>
        </authorList>
    </citation>
    <scope>NUCLEOTIDE SEQUENCE [LARGE SCALE GENOMIC DNA]</scope>
</reference>
<dbReference type="InterPro" id="IPR023091">
    <property type="entry name" value="MetalPrtase_cat_dom_sf_prd"/>
</dbReference>
<evidence type="ECO:0000256" key="5">
    <source>
        <dbReference type="ARBA" id="ARBA00022801"/>
    </source>
</evidence>
<keyword evidence="5 7" id="KW-0378">Hydrolase</keyword>
<evidence type="ECO:0000256" key="1">
    <source>
        <dbReference type="ARBA" id="ARBA00010875"/>
    </source>
</evidence>
<evidence type="ECO:0000256" key="4">
    <source>
        <dbReference type="ARBA" id="ARBA00022759"/>
    </source>
</evidence>
<accession>A0A0G1WFJ1</accession>
<dbReference type="PANTHER" id="PTHR46986">
    <property type="entry name" value="ENDORIBONUCLEASE YBEY, CHLOROPLASTIC"/>
    <property type="match status" value="1"/>
</dbReference>
<dbReference type="GO" id="GO:0004521">
    <property type="term" value="F:RNA endonuclease activity"/>
    <property type="evidence" value="ECO:0007669"/>
    <property type="project" value="UniProtKB-UniRule"/>
</dbReference>
<dbReference type="Proteomes" id="UP000033982">
    <property type="component" value="Unassembled WGS sequence"/>
</dbReference>
<evidence type="ECO:0000256" key="6">
    <source>
        <dbReference type="ARBA" id="ARBA00022833"/>
    </source>
</evidence>
<keyword evidence="4 7" id="KW-0255">Endonuclease</keyword>
<evidence type="ECO:0000313" key="8">
    <source>
        <dbReference type="EMBL" id="KKW17390.1"/>
    </source>
</evidence>
<dbReference type="HAMAP" id="MF_00009">
    <property type="entry name" value="Endoribonucl_YbeY"/>
    <property type="match status" value="1"/>
</dbReference>
<feature type="binding site" evidence="7">
    <location>
        <position position="154"/>
    </location>
    <ligand>
        <name>Zn(2+)</name>
        <dbReference type="ChEBI" id="CHEBI:29105"/>
        <note>catalytic</note>
    </ligand>
</feature>
<comment type="function">
    <text evidence="7">Single strand-specific metallo-endoribonuclease involved in late-stage 70S ribosome quality control and in maturation of the 3' terminus of the 16S rRNA.</text>
</comment>
<keyword evidence="7" id="KW-0963">Cytoplasm</keyword>
<protein>
    <recommendedName>
        <fullName evidence="7">Endoribonuclease YbeY</fullName>
        <ecNumber evidence="7">3.1.-.-</ecNumber>
    </recommendedName>
</protein>
<gene>
    <name evidence="7" type="primary">ybeY</name>
    <name evidence="8" type="ORF">UY58_C0004G0014</name>
</gene>
<comment type="subcellular location">
    <subcellularLocation>
        <location evidence="7">Cytoplasm</location>
    </subcellularLocation>
</comment>
<comment type="similarity">
    <text evidence="1 7">Belongs to the endoribonuclease YbeY family.</text>
</comment>
<dbReference type="GO" id="GO:0006364">
    <property type="term" value="P:rRNA processing"/>
    <property type="evidence" value="ECO:0007669"/>
    <property type="project" value="UniProtKB-UniRule"/>
</dbReference>
<dbReference type="PROSITE" id="PS01306">
    <property type="entry name" value="UPF0054"/>
    <property type="match status" value="1"/>
</dbReference>